<dbReference type="InterPro" id="IPR011032">
    <property type="entry name" value="GroES-like_sf"/>
</dbReference>
<organism evidence="2 3">
    <name type="scientific">Aureobasidium melanogenum</name>
    <name type="common">Aureobasidium pullulans var. melanogenum</name>
    <dbReference type="NCBI Taxonomy" id="46634"/>
    <lineage>
        <taxon>Eukaryota</taxon>
        <taxon>Fungi</taxon>
        <taxon>Dikarya</taxon>
        <taxon>Ascomycota</taxon>
        <taxon>Pezizomycotina</taxon>
        <taxon>Dothideomycetes</taxon>
        <taxon>Dothideomycetidae</taxon>
        <taxon>Dothideales</taxon>
        <taxon>Saccotheciaceae</taxon>
        <taxon>Aureobasidium</taxon>
    </lineage>
</organism>
<comment type="caution">
    <text evidence="2">The sequence shown here is derived from an EMBL/GenBank/DDBJ whole genome shotgun (WGS) entry which is preliminary data.</text>
</comment>
<accession>A0A9P8EY64</accession>
<proteinExistence type="predicted"/>
<dbReference type="AlphaFoldDB" id="A0A9P8EY64"/>
<dbReference type="InterPro" id="IPR051397">
    <property type="entry name" value="Zn-ADH-like_protein"/>
</dbReference>
<evidence type="ECO:0000259" key="1">
    <source>
        <dbReference type="Pfam" id="PF00107"/>
    </source>
</evidence>
<dbReference type="SUPFAM" id="SSF51735">
    <property type="entry name" value="NAD(P)-binding Rossmann-fold domains"/>
    <property type="match status" value="1"/>
</dbReference>
<dbReference type="PANTHER" id="PTHR43677">
    <property type="entry name" value="SHORT-CHAIN DEHYDROGENASE/REDUCTASE"/>
    <property type="match status" value="1"/>
</dbReference>
<feature type="domain" description="Alcohol dehydrogenase-like C-terminal" evidence="1">
    <location>
        <begin position="152"/>
        <end position="224"/>
    </location>
</feature>
<protein>
    <recommendedName>
        <fullName evidence="1">Alcohol dehydrogenase-like C-terminal domain-containing protein</fullName>
    </recommendedName>
</protein>
<dbReference type="InterPro" id="IPR036291">
    <property type="entry name" value="NAD(P)-bd_dom_sf"/>
</dbReference>
<reference evidence="2" key="2">
    <citation type="submission" date="2021-08" db="EMBL/GenBank/DDBJ databases">
        <authorList>
            <person name="Gostincar C."/>
            <person name="Sun X."/>
            <person name="Song Z."/>
            <person name="Gunde-Cimerman N."/>
        </authorList>
    </citation>
    <scope>NUCLEOTIDE SEQUENCE</scope>
    <source>
        <strain evidence="2">EXF-9911</strain>
    </source>
</reference>
<dbReference type="SUPFAM" id="SSF50129">
    <property type="entry name" value="GroES-like"/>
    <property type="match status" value="1"/>
</dbReference>
<dbReference type="PANTHER" id="PTHR43677:SF11">
    <property type="entry name" value="ZINC-CONTAINING ALCOHOL DEHYDROGENASE"/>
    <property type="match status" value="1"/>
</dbReference>
<dbReference type="Pfam" id="PF00107">
    <property type="entry name" value="ADH_zinc_N"/>
    <property type="match status" value="1"/>
</dbReference>
<dbReference type="Gene3D" id="3.90.180.10">
    <property type="entry name" value="Medium-chain alcohol dehydrogenases, catalytic domain"/>
    <property type="match status" value="1"/>
</dbReference>
<name>A0A9P8EY64_AURME</name>
<dbReference type="Proteomes" id="UP000779574">
    <property type="component" value="Unassembled WGS sequence"/>
</dbReference>
<dbReference type="EMBL" id="JAHFXF010000012">
    <property type="protein sequence ID" value="KAG9700650.1"/>
    <property type="molecule type" value="Genomic_DNA"/>
</dbReference>
<evidence type="ECO:0000313" key="3">
    <source>
        <dbReference type="Proteomes" id="UP000779574"/>
    </source>
</evidence>
<dbReference type="GO" id="GO:0016491">
    <property type="term" value="F:oxidoreductase activity"/>
    <property type="evidence" value="ECO:0007669"/>
    <property type="project" value="TreeGrafter"/>
</dbReference>
<feature type="non-terminal residue" evidence="2">
    <location>
        <position position="327"/>
    </location>
</feature>
<evidence type="ECO:0000313" key="2">
    <source>
        <dbReference type="EMBL" id="KAG9700650.1"/>
    </source>
</evidence>
<dbReference type="InterPro" id="IPR013149">
    <property type="entry name" value="ADH-like_C"/>
</dbReference>
<sequence length="327" mass="34910">MVQVAVVHKWGISPKYSTIDLPEPTENQVRIQVLAAGLHNLVRSRAAGKHFSVVNTSPPHIPGTDGVGALVPSGHLVYFNCLDAPTGSFADEINIDKQDVFKLPKGADPNMIAVLGNPVMSSWMALSARAGLFPNQELEFSVAIVGATGVSGQAAIQIAKAMGAKKVFAIGKPGSKLERTKELGATASIPLSHVLEDTDFTEAANVDIVLDYLWGDVMQAALSGIFAKRKEKTQRLTWVQIGALAGNNISVSAVLLRMANIVMLGCGPGSWTHSELYAQIPAMLQTIVENKMTTDFAVRNLADVGSWWTETDGPRVLVKPSLCSRAT</sequence>
<reference evidence="2" key="1">
    <citation type="journal article" date="2021" name="J Fungi (Basel)">
        <title>Virulence traits and population genomics of the black yeast Aureobasidium melanogenum.</title>
        <authorList>
            <person name="Cernosa A."/>
            <person name="Sun X."/>
            <person name="Gostincar C."/>
            <person name="Fang C."/>
            <person name="Gunde-Cimerman N."/>
            <person name="Song Z."/>
        </authorList>
    </citation>
    <scope>NUCLEOTIDE SEQUENCE</scope>
    <source>
        <strain evidence="2">EXF-9911</strain>
    </source>
</reference>
<gene>
    <name evidence="2" type="ORF">KCU76_g603</name>
</gene>